<protein>
    <submittedName>
        <fullName evidence="1">Uncharacterized protein</fullName>
    </submittedName>
</protein>
<name>A0A3N1GJG9_9ACTN</name>
<dbReference type="EMBL" id="RJKL01000001">
    <property type="protein sequence ID" value="ROP30412.1"/>
    <property type="molecule type" value="Genomic_DNA"/>
</dbReference>
<reference evidence="1 2" key="1">
    <citation type="submission" date="2018-11" db="EMBL/GenBank/DDBJ databases">
        <title>Sequencing the genomes of 1000 actinobacteria strains.</title>
        <authorList>
            <person name="Klenk H.-P."/>
        </authorList>
    </citation>
    <scope>NUCLEOTIDE SEQUENCE [LARGE SCALE GENOMIC DNA]</scope>
    <source>
        <strain evidence="1 2">DSM 43634</strain>
    </source>
</reference>
<sequence length="129" mass="13973">MSIVRQQDPDFRVCQVSFESLLEIQRDAEDSGFATRWTSLEALRAQVEEGSVLVSPLMREARGGQIRAYRCAVLFSVASGDGRGGVATIDISPVRFGSLARIDRDPDVREALANVFALALGGISTVSKN</sequence>
<evidence type="ECO:0000313" key="2">
    <source>
        <dbReference type="Proteomes" id="UP000271683"/>
    </source>
</evidence>
<gene>
    <name evidence="1" type="ORF">EDD30_3260</name>
</gene>
<accession>A0A3N1GJG9</accession>
<dbReference type="AlphaFoldDB" id="A0A3N1GJG9"/>
<comment type="caution">
    <text evidence="1">The sequence shown here is derived from an EMBL/GenBank/DDBJ whole genome shotgun (WGS) entry which is preliminary data.</text>
</comment>
<dbReference type="OrthoDB" id="3690759at2"/>
<dbReference type="Proteomes" id="UP000271683">
    <property type="component" value="Unassembled WGS sequence"/>
</dbReference>
<evidence type="ECO:0000313" key="1">
    <source>
        <dbReference type="EMBL" id="ROP30412.1"/>
    </source>
</evidence>
<organism evidence="1 2">
    <name type="scientific">Couchioplanes caeruleus</name>
    <dbReference type="NCBI Taxonomy" id="56438"/>
    <lineage>
        <taxon>Bacteria</taxon>
        <taxon>Bacillati</taxon>
        <taxon>Actinomycetota</taxon>
        <taxon>Actinomycetes</taxon>
        <taxon>Micromonosporales</taxon>
        <taxon>Micromonosporaceae</taxon>
        <taxon>Couchioplanes</taxon>
    </lineage>
</organism>
<proteinExistence type="predicted"/>